<dbReference type="EMBL" id="CP046052">
    <property type="protein sequence ID" value="QGM46003.1"/>
    <property type="molecule type" value="Genomic_DNA"/>
</dbReference>
<evidence type="ECO:0000313" key="1">
    <source>
        <dbReference type="EMBL" id="QGM46003.1"/>
    </source>
</evidence>
<proteinExistence type="predicted"/>
<accession>A0A6B8KHM4</accession>
<dbReference type="RefSeq" id="WP_136496265.1">
    <property type="nucleotide sequence ID" value="NZ_CP046052.1"/>
</dbReference>
<name>A0A6B8KHM4_9HYPH</name>
<protein>
    <submittedName>
        <fullName evidence="1">Uncharacterized protein</fullName>
    </submittedName>
</protein>
<gene>
    <name evidence="1" type="ORF">H2LOC_009980</name>
</gene>
<dbReference type="KEGG" id="mhey:H2LOC_009980"/>
<keyword evidence="2" id="KW-1185">Reference proteome</keyword>
<organism evidence="1 2">
    <name type="scientific">Methylocystis heyeri</name>
    <dbReference type="NCBI Taxonomy" id="391905"/>
    <lineage>
        <taxon>Bacteria</taxon>
        <taxon>Pseudomonadati</taxon>
        <taxon>Pseudomonadota</taxon>
        <taxon>Alphaproteobacteria</taxon>
        <taxon>Hyphomicrobiales</taxon>
        <taxon>Methylocystaceae</taxon>
        <taxon>Methylocystis</taxon>
    </lineage>
</organism>
<sequence>MKFFVDADTGDSISGWVVLDNPSATPSFIVQIPGRAETRFDANVVRPDIRDVGMSATDRVGFNLNVEHVADLPELADVTILEAGRGLPIYRRFTSEDKIEKRFYLFDAAVIPQQHIYEAIEKRFALAYRSCERYGLETIISLLTNPTSESMFAAGKLGHRYDYFLTQKNFIRAALLREPHEDLAERLLLLSLAVKTRKESVIQQYFPQGEQLLDFVRDLSLDNPRQLRAAFGDLPERQRDALLSPVTRTLACDFGEPPREMHIATALDNLATLDLVGTREHFGLFKDLLSEIAGVDLLGDCEISAFGQVRELAETLKKISAVADLIHEDLALYALVTNAIEEGRQNVEQNQ</sequence>
<reference evidence="1 2" key="1">
    <citation type="submission" date="2019-11" db="EMBL/GenBank/DDBJ databases">
        <title>The genome sequence of Methylocystis heyeri.</title>
        <authorList>
            <person name="Oshkin I.Y."/>
            <person name="Miroshnikov K."/>
            <person name="Dedysh S.N."/>
        </authorList>
    </citation>
    <scope>NUCLEOTIDE SEQUENCE [LARGE SCALE GENOMIC DNA]</scope>
    <source>
        <strain evidence="1 2">H2</strain>
    </source>
</reference>
<dbReference type="AlphaFoldDB" id="A0A6B8KHM4"/>
<dbReference type="OrthoDB" id="8434031at2"/>
<dbReference type="Proteomes" id="UP000309061">
    <property type="component" value="Chromosome"/>
</dbReference>
<evidence type="ECO:0000313" key="2">
    <source>
        <dbReference type="Proteomes" id="UP000309061"/>
    </source>
</evidence>